<dbReference type="Proteomes" id="UP000283523">
    <property type="component" value="Unassembled WGS sequence"/>
</dbReference>
<evidence type="ECO:0000313" key="1">
    <source>
        <dbReference type="EMBL" id="RIV21369.1"/>
    </source>
</evidence>
<reference evidence="1 2" key="1">
    <citation type="submission" date="2018-08" db="EMBL/GenBank/DDBJ databases">
        <title>Fibrisoma montanum sp. nov., isolated from Danxia mountain soil.</title>
        <authorList>
            <person name="Huang Y."/>
        </authorList>
    </citation>
    <scope>NUCLEOTIDE SEQUENCE [LARGE SCALE GENOMIC DNA]</scope>
    <source>
        <strain evidence="1 2">HYT19</strain>
    </source>
</reference>
<dbReference type="OrthoDB" id="971223at2"/>
<dbReference type="RefSeq" id="WP_119669163.1">
    <property type="nucleotide sequence ID" value="NZ_QXED01000005.1"/>
</dbReference>
<keyword evidence="2" id="KW-1185">Reference proteome</keyword>
<evidence type="ECO:0000313" key="2">
    <source>
        <dbReference type="Proteomes" id="UP000283523"/>
    </source>
</evidence>
<sequence length="106" mass="11807">MKRLSINIDEANELTIFCKRLRTFDLQIDVDRPLAGTYVLTATPEAGGTGFTIPVDKVGQQLRISRSHTDMNMPTGVYDYNLTQEADGRSENIFFGKLIVQPSING</sequence>
<accession>A0A418M5Y9</accession>
<dbReference type="AlphaFoldDB" id="A0A418M5Y9"/>
<proteinExistence type="predicted"/>
<comment type="caution">
    <text evidence="1">The sequence shown here is derived from an EMBL/GenBank/DDBJ whole genome shotgun (WGS) entry which is preliminary data.</text>
</comment>
<organism evidence="1 2">
    <name type="scientific">Fibrisoma montanum</name>
    <dbReference type="NCBI Taxonomy" id="2305895"/>
    <lineage>
        <taxon>Bacteria</taxon>
        <taxon>Pseudomonadati</taxon>
        <taxon>Bacteroidota</taxon>
        <taxon>Cytophagia</taxon>
        <taxon>Cytophagales</taxon>
        <taxon>Spirosomataceae</taxon>
        <taxon>Fibrisoma</taxon>
    </lineage>
</organism>
<protein>
    <submittedName>
        <fullName evidence="1">Uncharacterized protein</fullName>
    </submittedName>
</protein>
<dbReference type="EMBL" id="QXED01000005">
    <property type="protein sequence ID" value="RIV21369.1"/>
    <property type="molecule type" value="Genomic_DNA"/>
</dbReference>
<gene>
    <name evidence="1" type="ORF">DYU11_18355</name>
</gene>
<name>A0A418M5Y9_9BACT</name>